<gene>
    <name evidence="9" type="ORF">DFR68_103302</name>
</gene>
<dbReference type="Pfam" id="PF13370">
    <property type="entry name" value="Fer4_13"/>
    <property type="match status" value="1"/>
</dbReference>
<dbReference type="PANTHER" id="PTHR36923:SF3">
    <property type="entry name" value="FERREDOXIN"/>
    <property type="match status" value="1"/>
</dbReference>
<dbReference type="PRINTS" id="PR00352">
    <property type="entry name" value="3FE4SFRDOXIN"/>
</dbReference>
<evidence type="ECO:0000256" key="6">
    <source>
        <dbReference type="ARBA" id="ARBA00023014"/>
    </source>
</evidence>
<protein>
    <recommendedName>
        <fullName evidence="8">Ferredoxin</fullName>
    </recommendedName>
</protein>
<reference evidence="9 10" key="1">
    <citation type="submission" date="2018-07" db="EMBL/GenBank/DDBJ databases">
        <title>Genomic Encyclopedia of Type Strains, Phase IV (KMG-IV): sequencing the most valuable type-strain genomes for metagenomic binning, comparative biology and taxonomic classification.</title>
        <authorList>
            <person name="Goeker M."/>
        </authorList>
    </citation>
    <scope>NUCLEOTIDE SEQUENCE [LARGE SCALE GENOMIC DNA]</scope>
    <source>
        <strain evidence="9 10">DSM 44952</strain>
    </source>
</reference>
<evidence type="ECO:0000256" key="8">
    <source>
        <dbReference type="RuleBase" id="RU368020"/>
    </source>
</evidence>
<keyword evidence="4 8" id="KW-0249">Electron transport</keyword>
<evidence type="ECO:0000256" key="5">
    <source>
        <dbReference type="ARBA" id="ARBA00023004"/>
    </source>
</evidence>
<dbReference type="STRING" id="1210089.GCA_001613165_07589"/>
<dbReference type="AlphaFoldDB" id="A0A370H8C1"/>
<keyword evidence="7" id="KW-0003">3Fe-4S</keyword>
<evidence type="ECO:0000256" key="7">
    <source>
        <dbReference type="ARBA" id="ARBA00023291"/>
    </source>
</evidence>
<comment type="caution">
    <text evidence="9">The sequence shown here is derived from an EMBL/GenBank/DDBJ whole genome shotgun (WGS) entry which is preliminary data.</text>
</comment>
<dbReference type="SUPFAM" id="SSF54862">
    <property type="entry name" value="4Fe-4S ferredoxins"/>
    <property type="match status" value="1"/>
</dbReference>
<proteinExistence type="predicted"/>
<evidence type="ECO:0000256" key="3">
    <source>
        <dbReference type="ARBA" id="ARBA00022723"/>
    </source>
</evidence>
<evidence type="ECO:0000256" key="2">
    <source>
        <dbReference type="ARBA" id="ARBA00022448"/>
    </source>
</evidence>
<sequence length="67" mass="6995">MELTVIREYCIGGGMCALTAPELFDQDAEEGKVVVLAEAATAEQREALVRAVEACPSGAIRLAGQGD</sequence>
<organism evidence="9 10">
    <name type="scientific">Nocardia mexicana</name>
    <dbReference type="NCBI Taxonomy" id="279262"/>
    <lineage>
        <taxon>Bacteria</taxon>
        <taxon>Bacillati</taxon>
        <taxon>Actinomycetota</taxon>
        <taxon>Actinomycetes</taxon>
        <taxon>Mycobacteriales</taxon>
        <taxon>Nocardiaceae</taxon>
        <taxon>Nocardia</taxon>
    </lineage>
</organism>
<evidence type="ECO:0000256" key="4">
    <source>
        <dbReference type="ARBA" id="ARBA00022982"/>
    </source>
</evidence>
<dbReference type="GO" id="GO:0009055">
    <property type="term" value="F:electron transfer activity"/>
    <property type="evidence" value="ECO:0007669"/>
    <property type="project" value="UniProtKB-UniRule"/>
</dbReference>
<comment type="cofactor">
    <cofactor evidence="1">
        <name>[3Fe-4S] cluster</name>
        <dbReference type="ChEBI" id="CHEBI:21137"/>
    </cofactor>
</comment>
<dbReference type="GO" id="GO:0051538">
    <property type="term" value="F:3 iron, 4 sulfur cluster binding"/>
    <property type="evidence" value="ECO:0007669"/>
    <property type="project" value="UniProtKB-KW"/>
</dbReference>
<keyword evidence="5 8" id="KW-0408">Iron</keyword>
<keyword evidence="3 8" id="KW-0479">Metal-binding</keyword>
<dbReference type="Gene3D" id="3.30.70.20">
    <property type="match status" value="1"/>
</dbReference>
<dbReference type="InterPro" id="IPR051269">
    <property type="entry name" value="Fe-S_cluster_ET"/>
</dbReference>
<dbReference type="EMBL" id="QQAZ01000003">
    <property type="protein sequence ID" value="RDI52915.1"/>
    <property type="molecule type" value="Genomic_DNA"/>
</dbReference>
<keyword evidence="6 8" id="KW-0411">Iron-sulfur</keyword>
<evidence type="ECO:0000313" key="9">
    <source>
        <dbReference type="EMBL" id="RDI52915.1"/>
    </source>
</evidence>
<evidence type="ECO:0000256" key="1">
    <source>
        <dbReference type="ARBA" id="ARBA00001927"/>
    </source>
</evidence>
<dbReference type="PANTHER" id="PTHR36923">
    <property type="entry name" value="FERREDOXIN"/>
    <property type="match status" value="1"/>
</dbReference>
<dbReference type="RefSeq" id="WP_068031633.1">
    <property type="nucleotide sequence ID" value="NZ_QQAZ01000003.1"/>
</dbReference>
<dbReference type="OrthoDB" id="9803319at2"/>
<dbReference type="Proteomes" id="UP000255355">
    <property type="component" value="Unassembled WGS sequence"/>
</dbReference>
<dbReference type="InterPro" id="IPR001080">
    <property type="entry name" value="3Fe4S_ferredoxin"/>
</dbReference>
<accession>A0A370H8C1</accession>
<keyword evidence="2 8" id="KW-0813">Transport</keyword>
<name>A0A370H8C1_9NOCA</name>
<keyword evidence="10" id="KW-1185">Reference proteome</keyword>
<comment type="function">
    <text evidence="8">Ferredoxins are iron-sulfur proteins that transfer electrons in a wide variety of metabolic reactions.</text>
</comment>
<evidence type="ECO:0000313" key="10">
    <source>
        <dbReference type="Proteomes" id="UP000255355"/>
    </source>
</evidence>
<dbReference type="GO" id="GO:0005506">
    <property type="term" value="F:iron ion binding"/>
    <property type="evidence" value="ECO:0007669"/>
    <property type="project" value="UniProtKB-UniRule"/>
</dbReference>